<dbReference type="InterPro" id="IPR003593">
    <property type="entry name" value="AAA+_ATPase"/>
</dbReference>
<gene>
    <name evidence="2" type="ORF">C5B42_00275</name>
</gene>
<name>A0A317JQ62_9BACT</name>
<dbReference type="GO" id="GO:0005524">
    <property type="term" value="F:ATP binding"/>
    <property type="evidence" value="ECO:0007669"/>
    <property type="project" value="InterPro"/>
</dbReference>
<dbReference type="Proteomes" id="UP000246104">
    <property type="component" value="Unassembled WGS sequence"/>
</dbReference>
<dbReference type="Pfam" id="PF22667">
    <property type="entry name" value="Lon_lid"/>
    <property type="match status" value="1"/>
</dbReference>
<dbReference type="InterPro" id="IPR027417">
    <property type="entry name" value="P-loop_NTPase"/>
</dbReference>
<protein>
    <recommendedName>
        <fullName evidence="1">AAA+ ATPase domain-containing protein</fullName>
    </recommendedName>
</protein>
<dbReference type="Gene3D" id="3.40.50.300">
    <property type="entry name" value="P-loop containing nucleotide triphosphate hydrolases"/>
    <property type="match status" value="1"/>
</dbReference>
<dbReference type="InterPro" id="IPR027065">
    <property type="entry name" value="Lon_Prtase"/>
</dbReference>
<dbReference type="InterPro" id="IPR003959">
    <property type="entry name" value="ATPase_AAA_core"/>
</dbReference>
<dbReference type="GO" id="GO:0004252">
    <property type="term" value="F:serine-type endopeptidase activity"/>
    <property type="evidence" value="ECO:0007669"/>
    <property type="project" value="InterPro"/>
</dbReference>
<sequence>MSDSAAPISDTTVASTTLKSQNEIERSLLEEIADLRKRSESADMPQGLKDKVETMLDRLERSARFGGYNEEYEKVAHYIDWVASLPWTKRSDDILDLARTREILEKHHYGLQDVKERILEYVAILKLKKEKQQESANRAPILLLVGLVGTGKTTFAYSLAESLGRKIVRIPFGGMGSARDLRGQSRLHLESEPGLVIKAMRQAGVRNPVILLDEIDRVSEEARNDIMGVLVELLDPGQNYAFTDHYIDYPIDLSEVIFIATANNTQHIATAVFDRLEQITMPSYTDEEKIQIAKNYLLPQALTESGLTADNLHVDDGVWASVVRPLGFDSGIRTLQRTIKNMCGKVAKEIVEKGISQVNVTAENVKMYLPQY</sequence>
<evidence type="ECO:0000313" key="3">
    <source>
        <dbReference type="Proteomes" id="UP000246104"/>
    </source>
</evidence>
<dbReference type="GO" id="GO:0004176">
    <property type="term" value="F:ATP-dependent peptidase activity"/>
    <property type="evidence" value="ECO:0007669"/>
    <property type="project" value="InterPro"/>
</dbReference>
<dbReference type="GO" id="GO:0016887">
    <property type="term" value="F:ATP hydrolysis activity"/>
    <property type="evidence" value="ECO:0007669"/>
    <property type="project" value="InterPro"/>
</dbReference>
<dbReference type="PANTHER" id="PTHR43718">
    <property type="entry name" value="LON PROTEASE"/>
    <property type="match status" value="1"/>
</dbReference>
<dbReference type="Pfam" id="PF00004">
    <property type="entry name" value="AAA"/>
    <property type="match status" value="1"/>
</dbReference>
<organism evidence="2 3">
    <name type="scientific">Candidatus Cerribacteria bacterium 'Amazon FNV 2010 28 9'</name>
    <dbReference type="NCBI Taxonomy" id="2081795"/>
    <lineage>
        <taxon>Bacteria</taxon>
        <taxon>Candidatus Cerribacteria</taxon>
    </lineage>
</organism>
<dbReference type="Gene3D" id="1.10.8.60">
    <property type="match status" value="1"/>
</dbReference>
<dbReference type="SMART" id="SM00382">
    <property type="entry name" value="AAA"/>
    <property type="match status" value="1"/>
</dbReference>
<feature type="domain" description="AAA+ ATPase" evidence="1">
    <location>
        <begin position="138"/>
        <end position="286"/>
    </location>
</feature>
<accession>A0A317JQ62</accession>
<dbReference type="PANTHER" id="PTHR43718:SF2">
    <property type="entry name" value="LON PROTEASE HOMOLOG, MITOCHONDRIAL"/>
    <property type="match status" value="1"/>
</dbReference>
<dbReference type="EMBL" id="PSRQ01000006">
    <property type="protein sequence ID" value="PWU24241.1"/>
    <property type="molecule type" value="Genomic_DNA"/>
</dbReference>
<evidence type="ECO:0000259" key="1">
    <source>
        <dbReference type="SMART" id="SM00382"/>
    </source>
</evidence>
<dbReference type="SUPFAM" id="SSF52540">
    <property type="entry name" value="P-loop containing nucleoside triphosphate hydrolases"/>
    <property type="match status" value="1"/>
</dbReference>
<proteinExistence type="predicted"/>
<comment type="caution">
    <text evidence="2">The sequence shown here is derived from an EMBL/GenBank/DDBJ whole genome shotgun (WGS) entry which is preliminary data.</text>
</comment>
<evidence type="ECO:0000313" key="2">
    <source>
        <dbReference type="EMBL" id="PWU24241.1"/>
    </source>
</evidence>
<dbReference type="AlphaFoldDB" id="A0A317JQ62"/>
<dbReference type="GO" id="GO:0006515">
    <property type="term" value="P:protein quality control for misfolded or incompletely synthesized proteins"/>
    <property type="evidence" value="ECO:0007669"/>
    <property type="project" value="TreeGrafter"/>
</dbReference>
<reference evidence="2 3" key="1">
    <citation type="submission" date="2018-02" db="EMBL/GenBank/DDBJ databases">
        <title>Genomic Reconstructions from Amazon Rainforest and Pasture Soil Reveal Novel Insights into the Physiology of Candidate Phyla in Tropical Sites.</title>
        <authorList>
            <person name="Kroeger M.E."/>
            <person name="Delmont T."/>
            <person name="Eren A.M."/>
            <person name="Guo J."/>
            <person name="Meyer K.M."/>
            <person name="Khan K."/>
            <person name="Rodrigues J.L.M."/>
            <person name="Bohannan B.J.M."/>
            <person name="Tringe S."/>
            <person name="Borges C.D."/>
            <person name="Tiedje J."/>
            <person name="Tsai S.M."/>
            <person name="Nusslein K."/>
        </authorList>
    </citation>
    <scope>NUCLEOTIDE SEQUENCE [LARGE SCALE GENOMIC DNA]</scope>
    <source>
        <strain evidence="2">Amazon FNV 2010 28 9</strain>
    </source>
</reference>
<dbReference type="InterPro" id="IPR054594">
    <property type="entry name" value="Lon_lid"/>
</dbReference>